<comment type="caution">
    <text evidence="1">The sequence shown here is derived from an EMBL/GenBank/DDBJ whole genome shotgun (WGS) entry which is preliminary data.</text>
</comment>
<sequence>MMSVKLSVIFTESHGEMDTYIRVHGNGRETPEELNRAMAMAKAVNEVIKEMHGGEIVMENLNDDRVCEVMARGYQCDSQVH</sequence>
<reference evidence="1" key="1">
    <citation type="journal article" date="2018" name="Genome Biol.">
        <title>SKESA: strategic k-mer extension for scrupulous assemblies.</title>
        <authorList>
            <person name="Souvorov A."/>
            <person name="Agarwala R."/>
            <person name="Lipman D.J."/>
        </authorList>
    </citation>
    <scope>NUCLEOTIDE SEQUENCE</scope>
    <source>
        <strain evidence="1">MA.CK_97/00002355</strain>
    </source>
</reference>
<reference evidence="1" key="2">
    <citation type="submission" date="2020-02" db="EMBL/GenBank/DDBJ databases">
        <authorList>
            <consortium name="NCBI Pathogen Detection Project"/>
        </authorList>
    </citation>
    <scope>NUCLEOTIDE SEQUENCE</scope>
    <source>
        <strain evidence="1">MA.CK_97/00002355</strain>
    </source>
</reference>
<protein>
    <submittedName>
        <fullName evidence="1">Uncharacterized protein</fullName>
    </submittedName>
</protein>
<dbReference type="AlphaFoldDB" id="A0A748FI21"/>
<name>A0A748FI21_SALER</name>
<dbReference type="EMBL" id="DAAVIB010000001">
    <property type="protein sequence ID" value="HAF4885075.1"/>
    <property type="molecule type" value="Genomic_DNA"/>
</dbReference>
<gene>
    <name evidence="1" type="ORF">G8O03_000361</name>
</gene>
<proteinExistence type="predicted"/>
<evidence type="ECO:0000313" key="1">
    <source>
        <dbReference type="EMBL" id="HAF4885075.1"/>
    </source>
</evidence>
<accession>A0A748FI21</accession>
<organism evidence="1">
    <name type="scientific">Salmonella enterica</name>
    <name type="common">Salmonella choleraesuis</name>
    <dbReference type="NCBI Taxonomy" id="28901"/>
    <lineage>
        <taxon>Bacteria</taxon>
        <taxon>Pseudomonadati</taxon>
        <taxon>Pseudomonadota</taxon>
        <taxon>Gammaproteobacteria</taxon>
        <taxon>Enterobacterales</taxon>
        <taxon>Enterobacteriaceae</taxon>
        <taxon>Salmonella</taxon>
    </lineage>
</organism>